<proteinExistence type="predicted"/>
<protein>
    <submittedName>
        <fullName evidence="1">Uncharacterized protein</fullName>
    </submittedName>
</protein>
<gene>
    <name evidence="1" type="primary">ORF216476</name>
</gene>
<dbReference type="EMBL" id="HACG01050782">
    <property type="protein sequence ID" value="CEK97647.1"/>
    <property type="molecule type" value="Transcribed_RNA"/>
</dbReference>
<name>A0A0B7BXK1_9EUPU</name>
<accession>A0A0B7BXK1</accession>
<evidence type="ECO:0000313" key="1">
    <source>
        <dbReference type="EMBL" id="CEK97647.1"/>
    </source>
</evidence>
<reference evidence="1" key="1">
    <citation type="submission" date="2014-12" db="EMBL/GenBank/DDBJ databases">
        <title>Insight into the proteome of Arion vulgaris.</title>
        <authorList>
            <person name="Aradska J."/>
            <person name="Bulat T."/>
            <person name="Smidak R."/>
            <person name="Sarate P."/>
            <person name="Gangsoo J."/>
            <person name="Sialana F."/>
            <person name="Bilban M."/>
            <person name="Lubec G."/>
        </authorList>
    </citation>
    <scope>NUCLEOTIDE SEQUENCE</scope>
    <source>
        <tissue evidence="1">Skin</tissue>
    </source>
</reference>
<dbReference type="AlphaFoldDB" id="A0A0B7BXK1"/>
<sequence length="70" mass="7956">MTNYLLNIDTKSTTNKNIEIQTPDAVSHIPCRRDKTIILEGMIASRQGRRWAQNVIDQLSMTVADVGHFK</sequence>
<organism evidence="1">
    <name type="scientific">Arion vulgaris</name>
    <dbReference type="NCBI Taxonomy" id="1028688"/>
    <lineage>
        <taxon>Eukaryota</taxon>
        <taxon>Metazoa</taxon>
        <taxon>Spiralia</taxon>
        <taxon>Lophotrochozoa</taxon>
        <taxon>Mollusca</taxon>
        <taxon>Gastropoda</taxon>
        <taxon>Heterobranchia</taxon>
        <taxon>Euthyneura</taxon>
        <taxon>Panpulmonata</taxon>
        <taxon>Eupulmonata</taxon>
        <taxon>Stylommatophora</taxon>
        <taxon>Helicina</taxon>
        <taxon>Arionoidea</taxon>
        <taxon>Arionidae</taxon>
        <taxon>Arion</taxon>
    </lineage>
</organism>